<comment type="cofactor">
    <cofactor evidence="17">
        <name>Mg(2+)</name>
        <dbReference type="ChEBI" id="CHEBI:18420"/>
    </cofactor>
    <cofactor evidence="17">
        <name>Mn(2+)</name>
        <dbReference type="ChEBI" id="CHEBI:29035"/>
    </cofactor>
    <text evidence="17">Binds 2 divalent metal cations. Magnesium or manganese.</text>
</comment>
<feature type="binding site" evidence="16">
    <location>
        <position position="57"/>
    </location>
    <ligand>
        <name>substrate</name>
    </ligand>
</feature>
<feature type="active site" description="Proton acceptor" evidence="15">
    <location>
        <position position="152"/>
    </location>
</feature>
<dbReference type="GO" id="GO:0008408">
    <property type="term" value="F:3'-5' exonuclease activity"/>
    <property type="evidence" value="ECO:0007669"/>
    <property type="project" value="TreeGrafter"/>
</dbReference>
<dbReference type="InterPro" id="IPR006309">
    <property type="entry name" value="DnaQ_proteo"/>
</dbReference>
<comment type="subunit">
    <text evidence="18">DNA polymerase III contains a core (composed of alpha, epsilon and theta chains) that associates with a tau subunit. This core dimerizes to form the POLIII' complex. PolIII' associates with the gamma complex (composed of gamma, delta, delta', psi and chi chains) and with the beta chain to form the complete DNA polymerase III complex.</text>
</comment>
<keyword evidence="11 17" id="KW-0460">Magnesium</keyword>
<proteinExistence type="predicted"/>
<dbReference type="InterPro" id="IPR013520">
    <property type="entry name" value="Ribonucl_H"/>
</dbReference>
<reference evidence="21" key="1">
    <citation type="submission" date="2018-09" db="EMBL/GenBank/DDBJ databases">
        <authorList>
            <person name="Zhu H."/>
        </authorList>
    </citation>
    <scope>NUCLEOTIDE SEQUENCE [LARGE SCALE GENOMIC DNA]</scope>
    <source>
        <strain evidence="21">K1S02-23</strain>
    </source>
</reference>
<name>A0A3A3GKL3_9BURK</name>
<dbReference type="SMART" id="SM00479">
    <property type="entry name" value="EXOIII"/>
    <property type="match status" value="1"/>
</dbReference>
<keyword evidence="10 18" id="KW-0269">Exonuclease</keyword>
<comment type="catalytic activity">
    <reaction evidence="14 18">
        <text>DNA(n) + a 2'-deoxyribonucleoside 5'-triphosphate = DNA(n+1) + diphosphate</text>
        <dbReference type="Rhea" id="RHEA:22508"/>
        <dbReference type="Rhea" id="RHEA-COMP:17339"/>
        <dbReference type="Rhea" id="RHEA-COMP:17340"/>
        <dbReference type="ChEBI" id="CHEBI:33019"/>
        <dbReference type="ChEBI" id="CHEBI:61560"/>
        <dbReference type="ChEBI" id="CHEBI:173112"/>
        <dbReference type="EC" id="2.7.7.7"/>
    </reaction>
</comment>
<evidence type="ECO:0000256" key="17">
    <source>
        <dbReference type="PIRSR" id="PIRSR606309-3"/>
    </source>
</evidence>
<dbReference type="RefSeq" id="WP_119784948.1">
    <property type="nucleotide sequence ID" value="NZ_QYUQ01000002.1"/>
</dbReference>
<evidence type="ECO:0000256" key="2">
    <source>
        <dbReference type="ARBA" id="ARBA00012417"/>
    </source>
</evidence>
<dbReference type="FunFam" id="3.30.420.10:FF:000012">
    <property type="entry name" value="DNA polymerase III subunit epsilon"/>
    <property type="match status" value="1"/>
</dbReference>
<dbReference type="GO" id="GO:0003887">
    <property type="term" value="F:DNA-directed DNA polymerase activity"/>
    <property type="evidence" value="ECO:0007669"/>
    <property type="project" value="UniProtKB-KW"/>
</dbReference>
<dbReference type="EMBL" id="QYUQ01000002">
    <property type="protein sequence ID" value="RJG01500.1"/>
    <property type="molecule type" value="Genomic_DNA"/>
</dbReference>
<evidence type="ECO:0000313" key="21">
    <source>
        <dbReference type="Proteomes" id="UP000266327"/>
    </source>
</evidence>
<keyword evidence="12 18" id="KW-0239">DNA-directed DNA polymerase</keyword>
<dbReference type="CDD" id="cd06131">
    <property type="entry name" value="DNA_pol_III_epsilon_Ecoli_like"/>
    <property type="match status" value="1"/>
</dbReference>
<dbReference type="SUPFAM" id="SSF53098">
    <property type="entry name" value="Ribonuclease H-like"/>
    <property type="match status" value="1"/>
</dbReference>
<evidence type="ECO:0000256" key="12">
    <source>
        <dbReference type="ARBA" id="ARBA00022932"/>
    </source>
</evidence>
<dbReference type="GO" id="GO:0005829">
    <property type="term" value="C:cytosol"/>
    <property type="evidence" value="ECO:0007669"/>
    <property type="project" value="TreeGrafter"/>
</dbReference>
<evidence type="ECO:0000259" key="19">
    <source>
        <dbReference type="SMART" id="SM00479"/>
    </source>
</evidence>
<dbReference type="Pfam" id="PF00929">
    <property type="entry name" value="RNase_T"/>
    <property type="match status" value="1"/>
</dbReference>
<evidence type="ECO:0000256" key="6">
    <source>
        <dbReference type="ARBA" id="ARBA00022705"/>
    </source>
</evidence>
<feature type="binding site" evidence="16">
    <location>
        <position position="9"/>
    </location>
    <ligand>
        <name>substrate</name>
    </ligand>
</feature>
<dbReference type="InterPro" id="IPR012337">
    <property type="entry name" value="RNaseH-like_sf"/>
</dbReference>
<evidence type="ECO:0000256" key="11">
    <source>
        <dbReference type="ARBA" id="ARBA00022842"/>
    </source>
</evidence>
<dbReference type="InterPro" id="IPR036397">
    <property type="entry name" value="RNaseH_sf"/>
</dbReference>
<dbReference type="GO" id="GO:0046872">
    <property type="term" value="F:metal ion binding"/>
    <property type="evidence" value="ECO:0007669"/>
    <property type="project" value="UniProtKB-KW"/>
</dbReference>
<keyword evidence="4 18" id="KW-0808">Transferase</keyword>
<keyword evidence="6 18" id="KW-0235">DNA replication</keyword>
<dbReference type="NCBIfam" id="NF004316">
    <property type="entry name" value="PRK05711.1"/>
    <property type="match status" value="1"/>
</dbReference>
<evidence type="ECO:0000256" key="7">
    <source>
        <dbReference type="ARBA" id="ARBA00022722"/>
    </source>
</evidence>
<feature type="binding site" evidence="17">
    <location>
        <position position="7"/>
    </location>
    <ligand>
        <name>a divalent metal cation</name>
        <dbReference type="ChEBI" id="CHEBI:60240"/>
        <label>1</label>
        <note>catalytic</note>
    </ligand>
</feature>
<dbReference type="GO" id="GO:0045004">
    <property type="term" value="P:DNA replication proofreading"/>
    <property type="evidence" value="ECO:0007669"/>
    <property type="project" value="TreeGrafter"/>
</dbReference>
<dbReference type="OrthoDB" id="9804290at2"/>
<gene>
    <name evidence="18" type="primary">dnaQ</name>
    <name evidence="20" type="ORF">D3878_07800</name>
</gene>
<dbReference type="AlphaFoldDB" id="A0A3A3GKL3"/>
<comment type="function">
    <text evidence="18">DNA polymerase III is a complex, multichain enzyme responsible for most of the replicative synthesis in bacteria. The epsilon subunit contain the editing function and is a proofreading 3'-5' exonuclease.</text>
</comment>
<protein>
    <recommendedName>
        <fullName evidence="3 18">DNA polymerase III subunit epsilon</fullName>
        <ecNumber evidence="2 18">2.7.7.7</ecNumber>
    </recommendedName>
</protein>
<keyword evidence="9 18" id="KW-0378">Hydrolase</keyword>
<dbReference type="EC" id="2.7.7.7" evidence="2 18"/>
<evidence type="ECO:0000256" key="15">
    <source>
        <dbReference type="PIRSR" id="PIRSR606309-1"/>
    </source>
</evidence>
<keyword evidence="5 18" id="KW-0548">Nucleotidyltransferase</keyword>
<keyword evidence="8 17" id="KW-0479">Metal-binding</keyword>
<dbReference type="PANTHER" id="PTHR30231:SF41">
    <property type="entry name" value="DNA POLYMERASE III SUBUNIT EPSILON"/>
    <property type="match status" value="1"/>
</dbReference>
<evidence type="ECO:0000256" key="9">
    <source>
        <dbReference type="ARBA" id="ARBA00022801"/>
    </source>
</evidence>
<evidence type="ECO:0000256" key="18">
    <source>
        <dbReference type="RuleBase" id="RU364087"/>
    </source>
</evidence>
<evidence type="ECO:0000256" key="10">
    <source>
        <dbReference type="ARBA" id="ARBA00022839"/>
    </source>
</evidence>
<keyword evidence="7 18" id="KW-0540">Nuclease</keyword>
<evidence type="ECO:0000256" key="14">
    <source>
        <dbReference type="ARBA" id="ARBA00049244"/>
    </source>
</evidence>
<feature type="domain" description="Exonuclease" evidence="19">
    <location>
        <begin position="2"/>
        <end position="174"/>
    </location>
</feature>
<evidence type="ECO:0000256" key="16">
    <source>
        <dbReference type="PIRSR" id="PIRSR606309-2"/>
    </source>
</evidence>
<dbReference type="InterPro" id="IPR006054">
    <property type="entry name" value="DnaQ"/>
</dbReference>
<sequence>MRQIVLDTETTGLNAREGNRIIEIGCVEILNRRLTGNNFHRYINPERDSEEGALAVHGLTRNFLSDKPKFAEIAEEFREYVADAEIIIHNAPFDLAFLDAEFDRLGLPRFVTHVGEITDTLAQAKALHPGKRNSLDSLCDRYEVSNAHRTLHGALLDAELLAEVYLAMTRGQESFSIDLGESNGRAGGGVEFAALEEIIVLAASEDELALHEATLDKVDKESKGACIWRAEKAD</sequence>
<dbReference type="Gene3D" id="3.30.420.10">
    <property type="entry name" value="Ribonuclease H-like superfamily/Ribonuclease H"/>
    <property type="match status" value="1"/>
</dbReference>
<keyword evidence="13 17" id="KW-0464">Manganese</keyword>
<evidence type="ECO:0000256" key="1">
    <source>
        <dbReference type="ARBA" id="ARBA00001936"/>
    </source>
</evidence>
<dbReference type="NCBIfam" id="TIGR01406">
    <property type="entry name" value="dnaQ_proteo"/>
    <property type="match status" value="1"/>
</dbReference>
<evidence type="ECO:0000256" key="4">
    <source>
        <dbReference type="ARBA" id="ARBA00022679"/>
    </source>
</evidence>
<feature type="binding site" evidence="16">
    <location>
        <position position="157"/>
    </location>
    <ligand>
        <name>substrate</name>
    </ligand>
</feature>
<dbReference type="PANTHER" id="PTHR30231">
    <property type="entry name" value="DNA POLYMERASE III SUBUNIT EPSILON"/>
    <property type="match status" value="1"/>
</dbReference>
<evidence type="ECO:0000256" key="3">
    <source>
        <dbReference type="ARBA" id="ARBA00020352"/>
    </source>
</evidence>
<organism evidence="20 21">
    <name type="scientific">Noviherbaspirillum sedimenti</name>
    <dbReference type="NCBI Taxonomy" id="2320865"/>
    <lineage>
        <taxon>Bacteria</taxon>
        <taxon>Pseudomonadati</taxon>
        <taxon>Pseudomonadota</taxon>
        <taxon>Betaproteobacteria</taxon>
        <taxon>Burkholderiales</taxon>
        <taxon>Oxalobacteraceae</taxon>
        <taxon>Noviherbaspirillum</taxon>
    </lineage>
</organism>
<dbReference type="NCBIfam" id="TIGR00573">
    <property type="entry name" value="dnaq"/>
    <property type="match status" value="1"/>
</dbReference>
<keyword evidence="21" id="KW-1185">Reference proteome</keyword>
<feature type="binding site" evidence="17">
    <location>
        <position position="9"/>
    </location>
    <ligand>
        <name>a divalent metal cation</name>
        <dbReference type="ChEBI" id="CHEBI:60240"/>
        <label>1</label>
        <note>catalytic</note>
    </ligand>
</feature>
<comment type="cofactor">
    <cofactor evidence="1 18">
        <name>Mn(2+)</name>
        <dbReference type="ChEBI" id="CHEBI:29035"/>
    </cofactor>
</comment>
<accession>A0A3A3GKL3</accession>
<feature type="binding site" evidence="17">
    <location>
        <position position="157"/>
    </location>
    <ligand>
        <name>a divalent metal cation</name>
        <dbReference type="ChEBI" id="CHEBI:60240"/>
        <label>1</label>
        <note>catalytic</note>
    </ligand>
</feature>
<evidence type="ECO:0000256" key="5">
    <source>
        <dbReference type="ARBA" id="ARBA00022695"/>
    </source>
</evidence>
<feature type="binding site" evidence="16">
    <location>
        <position position="7"/>
    </location>
    <ligand>
        <name>substrate</name>
    </ligand>
</feature>
<dbReference type="Proteomes" id="UP000266327">
    <property type="component" value="Unassembled WGS sequence"/>
</dbReference>
<evidence type="ECO:0000256" key="13">
    <source>
        <dbReference type="ARBA" id="ARBA00023211"/>
    </source>
</evidence>
<evidence type="ECO:0000256" key="8">
    <source>
        <dbReference type="ARBA" id="ARBA00022723"/>
    </source>
</evidence>
<dbReference type="GO" id="GO:0003677">
    <property type="term" value="F:DNA binding"/>
    <property type="evidence" value="ECO:0007669"/>
    <property type="project" value="InterPro"/>
</dbReference>
<comment type="caution">
    <text evidence="20">The sequence shown here is derived from an EMBL/GenBank/DDBJ whole genome shotgun (WGS) entry which is preliminary data.</text>
</comment>
<evidence type="ECO:0000313" key="20">
    <source>
        <dbReference type="EMBL" id="RJG01500.1"/>
    </source>
</evidence>